<dbReference type="Proteomes" id="UP000886501">
    <property type="component" value="Unassembled WGS sequence"/>
</dbReference>
<accession>A0ACB6ZMJ7</accession>
<protein>
    <submittedName>
        <fullName evidence="1">Uncharacterized protein</fullName>
    </submittedName>
</protein>
<keyword evidence="2" id="KW-1185">Reference proteome</keyword>
<reference evidence="1" key="2">
    <citation type="journal article" date="2020" name="Nat. Commun.">
        <title>Large-scale genome sequencing of mycorrhizal fungi provides insights into the early evolution of symbiotic traits.</title>
        <authorList>
            <person name="Miyauchi S."/>
            <person name="Kiss E."/>
            <person name="Kuo A."/>
            <person name="Drula E."/>
            <person name="Kohler A."/>
            <person name="Sanchez-Garcia M."/>
            <person name="Morin E."/>
            <person name="Andreopoulos B."/>
            <person name="Barry K.W."/>
            <person name="Bonito G."/>
            <person name="Buee M."/>
            <person name="Carver A."/>
            <person name="Chen C."/>
            <person name="Cichocki N."/>
            <person name="Clum A."/>
            <person name="Culley D."/>
            <person name="Crous P.W."/>
            <person name="Fauchery L."/>
            <person name="Girlanda M."/>
            <person name="Hayes R.D."/>
            <person name="Keri Z."/>
            <person name="LaButti K."/>
            <person name="Lipzen A."/>
            <person name="Lombard V."/>
            <person name="Magnuson J."/>
            <person name="Maillard F."/>
            <person name="Murat C."/>
            <person name="Nolan M."/>
            <person name="Ohm R.A."/>
            <person name="Pangilinan J."/>
            <person name="Pereira M.F."/>
            <person name="Perotto S."/>
            <person name="Peter M."/>
            <person name="Pfister S."/>
            <person name="Riley R."/>
            <person name="Sitrit Y."/>
            <person name="Stielow J.B."/>
            <person name="Szollosi G."/>
            <person name="Zifcakova L."/>
            <person name="Stursova M."/>
            <person name="Spatafora J.W."/>
            <person name="Tedersoo L."/>
            <person name="Vaario L.M."/>
            <person name="Yamada A."/>
            <person name="Yan M."/>
            <person name="Wang P."/>
            <person name="Xu J."/>
            <person name="Bruns T."/>
            <person name="Baldrian P."/>
            <person name="Vilgalys R."/>
            <person name="Dunand C."/>
            <person name="Henrissat B."/>
            <person name="Grigoriev I.V."/>
            <person name="Hibbett D."/>
            <person name="Nagy L.G."/>
            <person name="Martin F.M."/>
        </authorList>
    </citation>
    <scope>NUCLEOTIDE SEQUENCE</scope>
    <source>
        <strain evidence="1">P2</strain>
    </source>
</reference>
<reference evidence="1" key="1">
    <citation type="submission" date="2019-10" db="EMBL/GenBank/DDBJ databases">
        <authorList>
            <consortium name="DOE Joint Genome Institute"/>
            <person name="Kuo A."/>
            <person name="Miyauchi S."/>
            <person name="Kiss E."/>
            <person name="Drula E."/>
            <person name="Kohler A."/>
            <person name="Sanchez-Garcia M."/>
            <person name="Andreopoulos B."/>
            <person name="Barry K.W."/>
            <person name="Bonito G."/>
            <person name="Buee M."/>
            <person name="Carver A."/>
            <person name="Chen C."/>
            <person name="Cichocki N."/>
            <person name="Clum A."/>
            <person name="Culley D."/>
            <person name="Crous P.W."/>
            <person name="Fauchery L."/>
            <person name="Girlanda M."/>
            <person name="Hayes R."/>
            <person name="Keri Z."/>
            <person name="Labutti K."/>
            <person name="Lipzen A."/>
            <person name="Lombard V."/>
            <person name="Magnuson J."/>
            <person name="Maillard F."/>
            <person name="Morin E."/>
            <person name="Murat C."/>
            <person name="Nolan M."/>
            <person name="Ohm R."/>
            <person name="Pangilinan J."/>
            <person name="Pereira M."/>
            <person name="Perotto S."/>
            <person name="Peter M."/>
            <person name="Riley R."/>
            <person name="Sitrit Y."/>
            <person name="Stielow B."/>
            <person name="Szollosi G."/>
            <person name="Zifcakova L."/>
            <person name="Stursova M."/>
            <person name="Spatafora J.W."/>
            <person name="Tedersoo L."/>
            <person name="Vaario L.-M."/>
            <person name="Yamada A."/>
            <person name="Yan M."/>
            <person name="Wang P."/>
            <person name="Xu J."/>
            <person name="Bruns T."/>
            <person name="Baldrian P."/>
            <person name="Vilgalys R."/>
            <person name="Henrissat B."/>
            <person name="Grigoriev I.V."/>
            <person name="Hibbett D."/>
            <person name="Nagy L.G."/>
            <person name="Martin F.M."/>
        </authorList>
    </citation>
    <scope>NUCLEOTIDE SEQUENCE</scope>
    <source>
        <strain evidence="1">P2</strain>
    </source>
</reference>
<proteinExistence type="predicted"/>
<evidence type="ECO:0000313" key="2">
    <source>
        <dbReference type="Proteomes" id="UP000886501"/>
    </source>
</evidence>
<comment type="caution">
    <text evidence="1">The sequence shown here is derived from an EMBL/GenBank/DDBJ whole genome shotgun (WGS) entry which is preliminary data.</text>
</comment>
<evidence type="ECO:0000313" key="1">
    <source>
        <dbReference type="EMBL" id="KAF9650852.1"/>
    </source>
</evidence>
<dbReference type="EMBL" id="MU117980">
    <property type="protein sequence ID" value="KAF9650852.1"/>
    <property type="molecule type" value="Genomic_DNA"/>
</dbReference>
<sequence length="2070" mass="227097">MSWWPPSWLPNLPSFDLSLPAGLQRHFLSYILNKFLGHFVKNGQLDARSIDSQIGSGYVQVKDIELDPTAINALLVGLPFELHSSHVEHITTRIPWPNPLTSTLGLSLQSLHLTLDLLDNPANSQLNQTSNLADSVASVAAEFLHHELSPGEEATLRESFHPDRGLPPDPADYVPGGIDPFLNTEEFAPSDTDPDGVGIFASLIERLLARFAFDAADTRITIRHPGRSSFTLIIPHIRYETESETSSANEAPTPQATLRNNATGETRTITISGVEITTLDLRPEDTTKPAFPSIVSSVTSLPPHPPYGRIPREPHSRSPSPDSDIDDETQMMMSQSIPFLPPQPLSSSSMSASVVSSMYHSAISEASLKSTTVREPIPEVQEQPLIEPAAKPEEQSSPNPQDQPPPSSDAPPPQGAGIPEETIVSFGSDPIIIRLTTPPPSESRPEQRKVEKRDDSLRLSVTTGMLSFALRARHIQSLTELVASFGSISSTPPTPQGTTPASPLLSRLNVSVHVRGVVGLLLLSKEPSYELTRVDFFHHQLIPPKLPYRYLRIHADGISVSFSQPPGIGRGDRRTSGTTRVDASLTTTDLTVFLSKLSSGSSLGSEHTASPILITDPNILIQYTSSYAHPVNQHNPYPNCPAFDVSDWTSMANKSKTPKPSYWRARIPQNHSQQRMPMHGRGGPVGVPGLSSSPGQSNPDFLQKSPTHSPPGENVPELRTYVEARIAPLHVFVDLGALLSIQDYGLLEFLQDSAPTALHPAKESASEELSEEISDEDEKDTPPATPRRFTDFSRMDSDRQRERQRLEQMVLDDLDLKFDYRSSTPKQSPQSLPSEKVKAWREHDRSNEKEGAFQLSIKVPVIRVEIRCPQPPRFPDSRSGALILDLHNIHLSPGGLSGGGSVPKARFADLEVSGDVLHSSSRSAPHNIFLLDVGRIVVAHSPAGEGKAYLLVSLGPLSPVPISSSVATPRFGGMSPLPGDQDSPPPAISISVNKTTSKSRRQKPGSLIVTTDIPSVYINLNKPLLDGLQYWVDDVSQLVERIFGDRAKDSTSERGPSRNSSLLGSQYFAQSSGGSEAEFSHKPLEGGASETVVKLSVSEGFVVFNVPRAAEKPGTVKPFDISVSYLDCLVELSPDGKEETVITLAVRDINVQDTNKANRVMPLLSPVEYKDLRSNPRPSFELHLTSKAVRGTNAKESRVKVSLHSFTYNLFTDFDLAADLGAFFKAPPDTFETVVPAERTKLSVHITDGSVKAHAPTHPGVLIFYVGDLTLNTDIVGDAPSSLFRVLVPDLSILLLDDLDSRTDGLVSDKMPTSVNQGVAYRKSEGFALLAELQNLDLRHNSSNTEPDVKVVVNGAVLRLHLCADTIATLSAFIGHLSAPFKKQPDPSVAQAPVSKRAPMTITEDEHMRKGLLRSLDEEAFKMLPEVGAAPDMINDDLPSNPDYLDESFGAAAGFREIRDDEFDEEDIPVSNANAEGVTSDVGGETIRMLSDSGIKIVEHHFDNLPPDGSDDTSHYGETSSRVRLHQVDIQAFLYDGYDWARTRKTIENQVKLMRRRLAKIRQLLASGETQTPEMDQTSTLLFNSVYIGLDKDVEDMEREELMAAIDGKLAEEFETASQSSWQSLPVAPSQSAAPKLTRILNVGRNKRLTRSRGPSIEFKLSGVDAEIDQYLPKEPIASRTLVTVRDFEILDHIKTSTWRAFLTEMRSDSRGNVRESGSNMVRVELRDVKPIPGNPSVESRLRAKFLPLRLNVDQDALDFLKQFFNFKDPSVIPPPTTGSPEPEPYFQCAEVFPVDISLDYKPRRVDYRALKEGRTIELMNFFHFDNAEMTLRHITLYGVTGWPRLFDLLNDIWTPDVKATQLVDVISGVAPIRSVVNVGSGVADLVLLPIAQYKKDGRVLRGVQKGATSFLKSTAMEAIRLGARLATGTQVILEQAENVLGTKDPVTAEALQLSPGFGVRELGTDDEDTRELISKYAEQPQNVREGLHSGYKSLKRNVNSAAQTILAVPMEIYESSNEGPVRAVVRAVPIAVLRPMIGASEAVSKTLFGLHNTLDPNSRHETETKYKQR</sequence>
<organism evidence="1 2">
    <name type="scientific">Thelephora ganbajun</name>
    <name type="common">Ganba fungus</name>
    <dbReference type="NCBI Taxonomy" id="370292"/>
    <lineage>
        <taxon>Eukaryota</taxon>
        <taxon>Fungi</taxon>
        <taxon>Dikarya</taxon>
        <taxon>Basidiomycota</taxon>
        <taxon>Agaricomycotina</taxon>
        <taxon>Agaricomycetes</taxon>
        <taxon>Thelephorales</taxon>
        <taxon>Thelephoraceae</taxon>
        <taxon>Thelephora</taxon>
    </lineage>
</organism>
<name>A0ACB6ZMJ7_THEGA</name>
<gene>
    <name evidence="1" type="ORF">BDM02DRAFT_3092255</name>
</gene>